<reference evidence="12" key="3">
    <citation type="journal article" date="2017" name="Nature">
        <title>Genome sequence of the progenitor of the wheat D genome Aegilops tauschii.</title>
        <authorList>
            <person name="Luo M.C."/>
            <person name="Gu Y.Q."/>
            <person name="Puiu D."/>
            <person name="Wang H."/>
            <person name="Twardziok S.O."/>
            <person name="Deal K.R."/>
            <person name="Huo N."/>
            <person name="Zhu T."/>
            <person name="Wang L."/>
            <person name="Wang Y."/>
            <person name="McGuire P.E."/>
            <person name="Liu S."/>
            <person name="Long H."/>
            <person name="Ramasamy R.K."/>
            <person name="Rodriguez J.C."/>
            <person name="Van S.L."/>
            <person name="Yuan L."/>
            <person name="Wang Z."/>
            <person name="Xia Z."/>
            <person name="Xiao L."/>
            <person name="Anderson O.D."/>
            <person name="Ouyang S."/>
            <person name="Liang Y."/>
            <person name="Zimin A.V."/>
            <person name="Pertea G."/>
            <person name="Qi P."/>
            <person name="Bennetzen J.L."/>
            <person name="Dai X."/>
            <person name="Dawson M.W."/>
            <person name="Muller H.G."/>
            <person name="Kugler K."/>
            <person name="Rivarola-Duarte L."/>
            <person name="Spannagl M."/>
            <person name="Mayer K.F.X."/>
            <person name="Lu F.H."/>
            <person name="Bevan M.W."/>
            <person name="Leroy P."/>
            <person name="Li P."/>
            <person name="You F.M."/>
            <person name="Sun Q."/>
            <person name="Liu Z."/>
            <person name="Lyons E."/>
            <person name="Wicker T."/>
            <person name="Salzberg S.L."/>
            <person name="Devos K.M."/>
            <person name="Dvorak J."/>
        </authorList>
    </citation>
    <scope>NUCLEOTIDE SEQUENCE [LARGE SCALE GENOMIC DNA]</scope>
    <source>
        <strain evidence="12">cv. AL8/78</strain>
    </source>
</reference>
<keyword evidence="2" id="KW-0808">Transferase</keyword>
<evidence type="ECO:0000256" key="8">
    <source>
        <dbReference type="ARBA" id="ARBA00071684"/>
    </source>
</evidence>
<dbReference type="InterPro" id="IPR050306">
    <property type="entry name" value="PfkB_Carbo_kinase"/>
</dbReference>
<reference evidence="13" key="2">
    <citation type="journal article" date="2017" name="Nat. Plants">
        <title>The Aegilops tauschii genome reveals multiple impacts of transposons.</title>
        <authorList>
            <person name="Zhao G."/>
            <person name="Zou C."/>
            <person name="Li K."/>
            <person name="Wang K."/>
            <person name="Li T."/>
            <person name="Gao L."/>
            <person name="Zhang X."/>
            <person name="Wang H."/>
            <person name="Yang Z."/>
            <person name="Liu X."/>
            <person name="Jiang W."/>
            <person name="Mao L."/>
            <person name="Kong X."/>
            <person name="Jiao Y."/>
            <person name="Jia J."/>
        </authorList>
    </citation>
    <scope>NUCLEOTIDE SEQUENCE [LARGE SCALE GENOMIC DNA]</scope>
    <source>
        <strain evidence="13">cv. AL8/78</strain>
    </source>
</reference>
<dbReference type="OrthoDB" id="497927at2759"/>
<dbReference type="FunFam" id="3.40.1190.20:FF:000026">
    <property type="entry name" value="Inositol 3-kinase"/>
    <property type="match status" value="1"/>
</dbReference>
<dbReference type="GO" id="GO:0010264">
    <property type="term" value="P:myo-inositol hexakisphosphate biosynthetic process"/>
    <property type="evidence" value="ECO:0007669"/>
    <property type="project" value="EnsemblPlants"/>
</dbReference>
<dbReference type="Proteomes" id="UP000015105">
    <property type="component" value="Chromosome 4D"/>
</dbReference>
<evidence type="ECO:0000256" key="9">
    <source>
        <dbReference type="ARBA" id="ARBA00077001"/>
    </source>
</evidence>
<organism evidence="12 13">
    <name type="scientific">Aegilops tauschii subsp. strangulata</name>
    <name type="common">Goatgrass</name>
    <dbReference type="NCBI Taxonomy" id="200361"/>
    <lineage>
        <taxon>Eukaryota</taxon>
        <taxon>Viridiplantae</taxon>
        <taxon>Streptophyta</taxon>
        <taxon>Embryophyta</taxon>
        <taxon>Tracheophyta</taxon>
        <taxon>Spermatophyta</taxon>
        <taxon>Magnoliopsida</taxon>
        <taxon>Liliopsida</taxon>
        <taxon>Poales</taxon>
        <taxon>Poaceae</taxon>
        <taxon>BOP clade</taxon>
        <taxon>Pooideae</taxon>
        <taxon>Triticodae</taxon>
        <taxon>Triticeae</taxon>
        <taxon>Triticinae</taxon>
        <taxon>Aegilops</taxon>
    </lineage>
</organism>
<dbReference type="InterPro" id="IPR029056">
    <property type="entry name" value="Ribokinase-like"/>
</dbReference>
<evidence type="ECO:0000259" key="11">
    <source>
        <dbReference type="Pfam" id="PF00294"/>
    </source>
</evidence>
<dbReference type="InterPro" id="IPR011611">
    <property type="entry name" value="PfkB_dom"/>
</dbReference>
<keyword evidence="3" id="KW-0547">Nucleotide-binding</keyword>
<evidence type="ECO:0000313" key="13">
    <source>
        <dbReference type="Proteomes" id="UP000015105"/>
    </source>
</evidence>
<dbReference type="EC" id="2.7.1.64" evidence="7"/>
<comment type="similarity">
    <text evidence="1">Belongs to the carbohydrate kinase PfkB family.</text>
</comment>
<reference evidence="13" key="1">
    <citation type="journal article" date="2014" name="Science">
        <title>Ancient hybridizations among the ancestral genomes of bread wheat.</title>
        <authorList>
            <consortium name="International Wheat Genome Sequencing Consortium,"/>
            <person name="Marcussen T."/>
            <person name="Sandve S.R."/>
            <person name="Heier L."/>
            <person name="Spannagl M."/>
            <person name="Pfeifer M."/>
            <person name="Jakobsen K.S."/>
            <person name="Wulff B.B."/>
            <person name="Steuernagel B."/>
            <person name="Mayer K.F."/>
            <person name="Olsen O.A."/>
        </authorList>
    </citation>
    <scope>NUCLEOTIDE SEQUENCE [LARGE SCALE GENOMIC DNA]</scope>
    <source>
        <strain evidence="13">cv. AL8/78</strain>
    </source>
</reference>
<dbReference type="GO" id="GO:0019140">
    <property type="term" value="F:inositol 3-kinase activity"/>
    <property type="evidence" value="ECO:0007669"/>
    <property type="project" value="UniProtKB-EC"/>
</dbReference>
<dbReference type="PROSITE" id="PS00584">
    <property type="entry name" value="PFKB_KINASES_2"/>
    <property type="match status" value="1"/>
</dbReference>
<evidence type="ECO:0000256" key="3">
    <source>
        <dbReference type="ARBA" id="ARBA00022741"/>
    </source>
</evidence>
<evidence type="ECO:0000256" key="5">
    <source>
        <dbReference type="ARBA" id="ARBA00022840"/>
    </source>
</evidence>
<dbReference type="SUPFAM" id="SSF53613">
    <property type="entry name" value="Ribokinase-like"/>
    <property type="match status" value="1"/>
</dbReference>
<accession>A0A453HCH8</accession>
<feature type="compositionally biased region" description="Basic residues" evidence="10">
    <location>
        <begin position="55"/>
        <end position="76"/>
    </location>
</feature>
<dbReference type="EnsemblPlants" id="AET4Gv20140700.1">
    <property type="protein sequence ID" value="AET4Gv20140700.1"/>
    <property type="gene ID" value="AET4Gv20140700"/>
</dbReference>
<evidence type="ECO:0000256" key="6">
    <source>
        <dbReference type="ARBA" id="ARBA00050311"/>
    </source>
</evidence>
<dbReference type="OMA" id="FPENDGQ"/>
<sequence>MRFSLFFMRLRSNEIVRSNFPRVTSQATWTRVGEAGDPWLRGLTSSGLPRSGVSGRRRSSSHVRRHHVSPRAKHRRGICKDALVASRNHPTTPRIYSPPVLAPAPCRRAPPLLPRPPLRLSDTARPTLAPPPNAVAVAATMPEPDDEGAGQQQQPKAGPALEGLVVGSYCHDVLLRGGRVVGETLGGAAAFVSNVLDAASPPEASFSVVSKVGPDFAYASAPAPARHPPLLCPARPTTSFHARFSDAAASAHAPDRQLRRVHACDPIYPEDLPDRRFAYGLAVGVAGEVLPETLERMIRLCRAVLVDAQALIRAFDAEGDGSGAAVRHVALEGTPYAGLLQRVAFLKASSEEAPYVGVETARRRCCVIVTEGRDGCRLYWDGGEARVAPFPAVQVDPTGAGDSYLAGFAAGLLWGLSATDAALLGNFFGAAAVSQVGVPTFHPKMLQAVKRILEDKAMPRSSPCINGAAFTFQRSIMHDELHASLEEAARLMRDQSPPATENGDGILLAQEPTSPPSGC</sequence>
<feature type="domain" description="Carbohydrate kinase PfkB" evidence="11">
    <location>
        <begin position="367"/>
        <end position="440"/>
    </location>
</feature>
<dbReference type="Gene3D" id="3.40.1190.20">
    <property type="match status" value="1"/>
</dbReference>
<keyword evidence="13" id="KW-1185">Reference proteome</keyword>
<dbReference type="STRING" id="200361.A0A453HCH8"/>
<evidence type="ECO:0000256" key="7">
    <source>
        <dbReference type="ARBA" id="ARBA00066381"/>
    </source>
</evidence>
<dbReference type="PANTHER" id="PTHR43085">
    <property type="entry name" value="HEXOKINASE FAMILY MEMBER"/>
    <property type="match status" value="1"/>
</dbReference>
<dbReference type="KEGG" id="ats:109785262"/>
<dbReference type="GO" id="GO:0005524">
    <property type="term" value="F:ATP binding"/>
    <property type="evidence" value="ECO:0007669"/>
    <property type="project" value="UniProtKB-KW"/>
</dbReference>
<dbReference type="RefSeq" id="XP_020199449.2">
    <property type="nucleotide sequence ID" value="XM_020343860.3"/>
</dbReference>
<dbReference type="Gramene" id="AET4Gv20140700.1">
    <property type="protein sequence ID" value="AET4Gv20140700.1"/>
    <property type="gene ID" value="AET4Gv20140700"/>
</dbReference>
<evidence type="ECO:0000256" key="10">
    <source>
        <dbReference type="SAM" id="MobiDB-lite"/>
    </source>
</evidence>
<evidence type="ECO:0000256" key="2">
    <source>
        <dbReference type="ARBA" id="ARBA00022679"/>
    </source>
</evidence>
<proteinExistence type="inferred from homology"/>
<feature type="region of interest" description="Disordered" evidence="10">
    <location>
        <begin position="495"/>
        <end position="519"/>
    </location>
</feature>
<reference evidence="12" key="5">
    <citation type="journal article" date="2021" name="G3 (Bethesda)">
        <title>Aegilops tauschii genome assembly Aet v5.0 features greater sequence contiguity and improved annotation.</title>
        <authorList>
            <person name="Wang L."/>
            <person name="Zhu T."/>
            <person name="Rodriguez J.C."/>
            <person name="Deal K.R."/>
            <person name="Dubcovsky J."/>
            <person name="McGuire P.E."/>
            <person name="Lux T."/>
            <person name="Spannagl M."/>
            <person name="Mayer K.F.X."/>
            <person name="Baldrich P."/>
            <person name="Meyers B.C."/>
            <person name="Huo N."/>
            <person name="Gu Y.Q."/>
            <person name="Zhou H."/>
            <person name="Devos K.M."/>
            <person name="Bennetzen J.L."/>
            <person name="Unver T."/>
            <person name="Budak H."/>
            <person name="Gulick P.J."/>
            <person name="Galiba G."/>
            <person name="Kalapos B."/>
            <person name="Nelson D.R."/>
            <person name="Li P."/>
            <person name="You F.M."/>
            <person name="Luo M.C."/>
            <person name="Dvorak J."/>
        </authorList>
    </citation>
    <scope>NUCLEOTIDE SEQUENCE [LARGE SCALE GENOMIC DNA]</scope>
    <source>
        <strain evidence="12">cv. AL8/78</strain>
    </source>
</reference>
<feature type="compositionally biased region" description="Low complexity" evidence="10">
    <location>
        <begin position="45"/>
        <end position="54"/>
    </location>
</feature>
<dbReference type="AlphaFoldDB" id="A0A453HCH8"/>
<dbReference type="Pfam" id="PF00294">
    <property type="entry name" value="PfkB"/>
    <property type="match status" value="1"/>
</dbReference>
<comment type="catalytic activity">
    <reaction evidence="6">
        <text>myo-inositol + ATP = 1D-myo-inositol 3-phosphate + ADP + H(+)</text>
        <dbReference type="Rhea" id="RHEA:21804"/>
        <dbReference type="ChEBI" id="CHEBI:15378"/>
        <dbReference type="ChEBI" id="CHEBI:17268"/>
        <dbReference type="ChEBI" id="CHEBI:30616"/>
        <dbReference type="ChEBI" id="CHEBI:58401"/>
        <dbReference type="ChEBI" id="CHEBI:456216"/>
        <dbReference type="EC" id="2.7.1.64"/>
    </reaction>
</comment>
<keyword evidence="4" id="KW-0418">Kinase</keyword>
<dbReference type="GeneID" id="109785262"/>
<evidence type="ECO:0000313" key="12">
    <source>
        <dbReference type="EnsemblPlants" id="AET4Gv20140700.1"/>
    </source>
</evidence>
<name>A0A453HCH8_AEGTS</name>
<reference evidence="12" key="4">
    <citation type="submission" date="2019-03" db="UniProtKB">
        <authorList>
            <consortium name="EnsemblPlants"/>
        </authorList>
    </citation>
    <scope>IDENTIFICATION</scope>
</reference>
<protein>
    <recommendedName>
        <fullName evidence="8">Inositol 3-kinase</fullName>
        <ecNumber evidence="7">2.7.1.64</ecNumber>
    </recommendedName>
    <alternativeName>
        <fullName evidence="9">Myo-inositol kinase</fullName>
    </alternativeName>
</protein>
<dbReference type="PANTHER" id="PTHR43085:SF13">
    <property type="entry name" value="INOSITOL 3-KINASE"/>
    <property type="match status" value="1"/>
</dbReference>
<evidence type="ECO:0000256" key="1">
    <source>
        <dbReference type="ARBA" id="ARBA00010688"/>
    </source>
</evidence>
<evidence type="ECO:0000256" key="4">
    <source>
        <dbReference type="ARBA" id="ARBA00022777"/>
    </source>
</evidence>
<feature type="region of interest" description="Disordered" evidence="10">
    <location>
        <begin position="42"/>
        <end position="76"/>
    </location>
</feature>
<dbReference type="InterPro" id="IPR002173">
    <property type="entry name" value="Carboh/pur_kinase_PfkB_CS"/>
</dbReference>
<keyword evidence="5" id="KW-0067">ATP-binding</keyword>